<accession>A0AAD7HY62</accession>
<protein>
    <submittedName>
        <fullName evidence="2">Uncharacterized protein</fullName>
    </submittedName>
</protein>
<name>A0AAD7HY62_9AGAR</name>
<evidence type="ECO:0000256" key="1">
    <source>
        <dbReference type="SAM" id="MobiDB-lite"/>
    </source>
</evidence>
<dbReference type="Proteomes" id="UP001215598">
    <property type="component" value="Unassembled WGS sequence"/>
</dbReference>
<gene>
    <name evidence="2" type="ORF">B0H16DRAFT_223892</name>
</gene>
<proteinExistence type="predicted"/>
<feature type="region of interest" description="Disordered" evidence="1">
    <location>
        <begin position="45"/>
        <end position="66"/>
    </location>
</feature>
<comment type="caution">
    <text evidence="2">The sequence shown here is derived from an EMBL/GenBank/DDBJ whole genome shotgun (WGS) entry which is preliminary data.</text>
</comment>
<evidence type="ECO:0000313" key="3">
    <source>
        <dbReference type="Proteomes" id="UP001215598"/>
    </source>
</evidence>
<dbReference type="AlphaFoldDB" id="A0AAD7HY62"/>
<keyword evidence="3" id="KW-1185">Reference proteome</keyword>
<organism evidence="2 3">
    <name type="scientific">Mycena metata</name>
    <dbReference type="NCBI Taxonomy" id="1033252"/>
    <lineage>
        <taxon>Eukaryota</taxon>
        <taxon>Fungi</taxon>
        <taxon>Dikarya</taxon>
        <taxon>Basidiomycota</taxon>
        <taxon>Agaricomycotina</taxon>
        <taxon>Agaricomycetes</taxon>
        <taxon>Agaricomycetidae</taxon>
        <taxon>Agaricales</taxon>
        <taxon>Marasmiineae</taxon>
        <taxon>Mycenaceae</taxon>
        <taxon>Mycena</taxon>
    </lineage>
</organism>
<dbReference type="EMBL" id="JARKIB010000162">
    <property type="protein sequence ID" value="KAJ7729979.1"/>
    <property type="molecule type" value="Genomic_DNA"/>
</dbReference>
<sequence>MSGSVQAGGRGGNYCSVLPAPLVYRISHFAFRAAGVISVNIGGGTDGTRAPRSQSRRKGRDGCGGEAEGNGITIAGRASVSVSYLARTGSGCDISSVGGRSRSGSVFVCARCVAEWRCGYGCVCVCVCGRPTVSALGRPRPFVEGAGARARVHFGSRAESVGDERWGRYRQQRSVGARSCASSLRMVRMVRAGGMGVVIDGAPSEMPALRFALLWETGLAVGGRWSSAEGEDGNRGRRFVGDAAREHLWWARADADGVGIQGYRCGYSVRVFYSPAAQPQPTPAD</sequence>
<reference evidence="2" key="1">
    <citation type="submission" date="2023-03" db="EMBL/GenBank/DDBJ databases">
        <title>Massive genome expansion in bonnet fungi (Mycena s.s.) driven by repeated elements and novel gene families across ecological guilds.</title>
        <authorList>
            <consortium name="Lawrence Berkeley National Laboratory"/>
            <person name="Harder C.B."/>
            <person name="Miyauchi S."/>
            <person name="Viragh M."/>
            <person name="Kuo A."/>
            <person name="Thoen E."/>
            <person name="Andreopoulos B."/>
            <person name="Lu D."/>
            <person name="Skrede I."/>
            <person name="Drula E."/>
            <person name="Henrissat B."/>
            <person name="Morin E."/>
            <person name="Kohler A."/>
            <person name="Barry K."/>
            <person name="LaButti K."/>
            <person name="Morin E."/>
            <person name="Salamov A."/>
            <person name="Lipzen A."/>
            <person name="Mereny Z."/>
            <person name="Hegedus B."/>
            <person name="Baldrian P."/>
            <person name="Stursova M."/>
            <person name="Weitz H."/>
            <person name="Taylor A."/>
            <person name="Grigoriev I.V."/>
            <person name="Nagy L.G."/>
            <person name="Martin F."/>
            <person name="Kauserud H."/>
        </authorList>
    </citation>
    <scope>NUCLEOTIDE SEQUENCE</scope>
    <source>
        <strain evidence="2">CBHHK182m</strain>
    </source>
</reference>
<evidence type="ECO:0000313" key="2">
    <source>
        <dbReference type="EMBL" id="KAJ7729979.1"/>
    </source>
</evidence>